<dbReference type="RefSeq" id="WP_162551693.1">
    <property type="nucleotide sequence ID" value="NZ_CP024845.1"/>
</dbReference>
<dbReference type="InterPro" id="IPR058289">
    <property type="entry name" value="DUF7983"/>
</dbReference>
<accession>A0A1H6XDT2</accession>
<protein>
    <submittedName>
        <fullName evidence="1">Uncharacterized protein</fullName>
    </submittedName>
</protein>
<dbReference type="Pfam" id="PF25943">
    <property type="entry name" value="DUF7983"/>
    <property type="match status" value="1"/>
</dbReference>
<reference evidence="1 2" key="1">
    <citation type="submission" date="2016-10" db="EMBL/GenBank/DDBJ databases">
        <authorList>
            <person name="de Groot N.N."/>
        </authorList>
    </citation>
    <scope>NUCLEOTIDE SEQUENCE [LARGE SCALE GENOMIC DNA]</scope>
    <source>
        <strain evidence="1 2">DSM 22187</strain>
    </source>
</reference>
<organism evidence="1 2">
    <name type="scientific">Halohasta litchfieldiae</name>
    <dbReference type="NCBI Taxonomy" id="1073996"/>
    <lineage>
        <taxon>Archaea</taxon>
        <taxon>Methanobacteriati</taxon>
        <taxon>Methanobacteriota</taxon>
        <taxon>Stenosarchaea group</taxon>
        <taxon>Halobacteria</taxon>
        <taxon>Halobacteriales</taxon>
        <taxon>Haloferacaceae</taxon>
        <taxon>Halohasta</taxon>
    </lineage>
</organism>
<gene>
    <name evidence="1" type="ORF">SAMN05444271_13818</name>
</gene>
<sequence>MDHERVATVDISKLDEELEVTDLSKSDLYENEMRVLVRFLQAEQAECLGA</sequence>
<evidence type="ECO:0000313" key="1">
    <source>
        <dbReference type="EMBL" id="SEJ27321.1"/>
    </source>
</evidence>
<dbReference type="EMBL" id="FNYR01000038">
    <property type="protein sequence ID" value="SEJ27321.1"/>
    <property type="molecule type" value="Genomic_DNA"/>
</dbReference>
<dbReference type="STRING" id="1073996.SAMN05444271_13818"/>
<keyword evidence="2" id="KW-1185">Reference proteome</keyword>
<evidence type="ECO:0000313" key="2">
    <source>
        <dbReference type="Proteomes" id="UP000198888"/>
    </source>
</evidence>
<dbReference type="GeneID" id="43932753"/>
<dbReference type="Proteomes" id="UP000198888">
    <property type="component" value="Unassembled WGS sequence"/>
</dbReference>
<name>A0A1H6XDT2_9EURY</name>
<dbReference type="AlphaFoldDB" id="A0A1H6XDT2"/>
<proteinExistence type="predicted"/>